<dbReference type="SUPFAM" id="SSF57701">
    <property type="entry name" value="Zn2/Cys6 DNA-binding domain"/>
    <property type="match status" value="1"/>
</dbReference>
<feature type="compositionally biased region" description="Acidic residues" evidence="1">
    <location>
        <begin position="637"/>
        <end position="652"/>
    </location>
</feature>
<dbReference type="SMART" id="SM00066">
    <property type="entry name" value="GAL4"/>
    <property type="match status" value="1"/>
</dbReference>
<reference evidence="3 4" key="1">
    <citation type="journal article" date="2019" name="Sci. Rep.">
        <title>Nanopore sequencing improves the draft genome of the human pathogenic amoeba Naegleria fowleri.</title>
        <authorList>
            <person name="Liechti N."/>
            <person name="Schurch N."/>
            <person name="Bruggmann R."/>
            <person name="Wittwer M."/>
        </authorList>
    </citation>
    <scope>NUCLEOTIDE SEQUENCE [LARGE SCALE GENOMIC DNA]</scope>
    <source>
        <strain evidence="3 4">ATCC 30894</strain>
    </source>
</reference>
<feature type="region of interest" description="Disordered" evidence="1">
    <location>
        <begin position="630"/>
        <end position="654"/>
    </location>
</feature>
<dbReference type="InterPro" id="IPR036864">
    <property type="entry name" value="Zn2-C6_fun-type_DNA-bd_sf"/>
</dbReference>
<dbReference type="GeneID" id="68117501"/>
<evidence type="ECO:0000313" key="3">
    <source>
        <dbReference type="EMBL" id="KAF0983221.1"/>
    </source>
</evidence>
<name>A0A6A5C7V4_NAEFO</name>
<proteinExistence type="predicted"/>
<organism evidence="3 4">
    <name type="scientific">Naegleria fowleri</name>
    <name type="common">Brain eating amoeba</name>
    <dbReference type="NCBI Taxonomy" id="5763"/>
    <lineage>
        <taxon>Eukaryota</taxon>
        <taxon>Discoba</taxon>
        <taxon>Heterolobosea</taxon>
        <taxon>Tetramitia</taxon>
        <taxon>Eutetramitia</taxon>
        <taxon>Vahlkampfiidae</taxon>
        <taxon>Naegleria</taxon>
    </lineage>
</organism>
<dbReference type="RefSeq" id="XP_044567934.1">
    <property type="nucleotide sequence ID" value="XM_044700567.1"/>
</dbReference>
<dbReference type="Proteomes" id="UP000444721">
    <property type="component" value="Unassembled WGS sequence"/>
</dbReference>
<dbReference type="CDD" id="cd00067">
    <property type="entry name" value="GAL4"/>
    <property type="match status" value="1"/>
</dbReference>
<dbReference type="VEuPathDB" id="AmoebaDB:NF0088420"/>
<evidence type="ECO:0000313" key="4">
    <source>
        <dbReference type="Proteomes" id="UP000444721"/>
    </source>
</evidence>
<dbReference type="PROSITE" id="PS00463">
    <property type="entry name" value="ZN2_CY6_FUNGAL_1"/>
    <property type="match status" value="1"/>
</dbReference>
<feature type="compositionally biased region" description="Low complexity" evidence="1">
    <location>
        <begin position="27"/>
        <end position="39"/>
    </location>
</feature>
<dbReference type="VEuPathDB" id="AmoebaDB:NfTy_011010"/>
<dbReference type="PANTHER" id="PTHR33416:SF20">
    <property type="entry name" value="NUCLEAR PORE COMPLEX PROTEIN NUP1"/>
    <property type="match status" value="1"/>
</dbReference>
<gene>
    <name evidence="3" type="ORF">FDP41_010286</name>
</gene>
<feature type="region of interest" description="Disordered" evidence="1">
    <location>
        <begin position="240"/>
        <end position="268"/>
    </location>
</feature>
<protein>
    <recommendedName>
        <fullName evidence="2">Zn(2)-C6 fungal-type domain-containing protein</fullName>
    </recommendedName>
</protein>
<dbReference type="EMBL" id="VFQX01000006">
    <property type="protein sequence ID" value="KAF0983221.1"/>
    <property type="molecule type" value="Genomic_DNA"/>
</dbReference>
<dbReference type="PROSITE" id="PS50048">
    <property type="entry name" value="ZN2_CY6_FUNGAL_2"/>
    <property type="match status" value="1"/>
</dbReference>
<feature type="compositionally biased region" description="Low complexity" evidence="1">
    <location>
        <begin position="247"/>
        <end position="268"/>
    </location>
</feature>
<sequence>MIPNTNFFFGSSNVNPNNVNDMVNQHHQQNTTTTTTSTNPEYEVRNFSSPHIGSQQQQLQRPPPTMPMSLSLGQYQQGFHQQAPSSSFIRINPNTTTTTIISNNTNFNNNASTQYSVTNLFSVPSSSISQQQQFSQPHFLTNSQTPQNHPSMTTIMTQPQMNEIINLPINSHPHSTLSPQIRQPILPPPPSLNIQQQYQHPSVNATGQTSILDSSSTVRASDLLVASKIDQFCSPFSSISPQSLNATSSSISSTSSSSSGSSSSWPSTLQDPNFTKNVLNVTQGKHETSCLLCKIRHRKCDYCYPFCTHCSKEGRTFCLYLQGKKTSKQQEEQDLKNDMFVVTGDEEDNISKNITRENMDTIYKNVHNNISGIKCGPEITSKLSYSLAMKLMGKILPVAERDLLSQLLKVSLAPQNEKFVGNLEYFYKYFNTLEDTDRAMMYILQCLCLQRIGEKKLGREQFEKARSKMSTIFDHVSNFKLVSVYALVVAYLVGEGEKQKAEYYLNHVKFYVKEFQPTSENAHYLLRTALFSESFLQSNNYDQLLTHFENILVFFTPKEAASYSLSEDAAETVSKYVASSNEQIFSAKEPKTPNPEKAQLKKQLAELKHFVDKNKQEYPIGFHQLFDSLSTSSEGSEHDDEFNDSQQEEPNENVEKKIKQINIAIENIKAIFGTTDYIGNMFMTFLYSIVILRKHRSFKGEISLEAIKYADLISKTTQYDDFIYSSFPCSVPISLACKVHLQSLKNILNNSTSLIIAEYAEKLITYLNMDYNALKMLANRFQLVDQKYNKLLLETLATLENFQQMKENDPTRFISLQHLSQYMNVF</sequence>
<keyword evidence="4" id="KW-1185">Reference proteome</keyword>
<comment type="caution">
    <text evidence="3">The sequence shown here is derived from an EMBL/GenBank/DDBJ whole genome shotgun (WGS) entry which is preliminary data.</text>
</comment>
<feature type="region of interest" description="Disordered" evidence="1">
    <location>
        <begin position="27"/>
        <end position="64"/>
    </location>
</feature>
<evidence type="ECO:0000256" key="1">
    <source>
        <dbReference type="SAM" id="MobiDB-lite"/>
    </source>
</evidence>
<feature type="domain" description="Zn(2)-C6 fungal-type" evidence="2">
    <location>
        <begin position="289"/>
        <end position="320"/>
    </location>
</feature>
<dbReference type="PANTHER" id="PTHR33416">
    <property type="entry name" value="NUCLEAR PORE COMPLEX PROTEIN NUP1"/>
    <property type="match status" value="1"/>
</dbReference>
<dbReference type="InterPro" id="IPR001138">
    <property type="entry name" value="Zn2Cys6_DnaBD"/>
</dbReference>
<dbReference type="OrthoDB" id="10385628at2759"/>
<dbReference type="GO" id="GO:0008270">
    <property type="term" value="F:zinc ion binding"/>
    <property type="evidence" value="ECO:0007669"/>
    <property type="project" value="InterPro"/>
</dbReference>
<dbReference type="VEuPathDB" id="AmoebaDB:FDP41_010286"/>
<dbReference type="GO" id="GO:0000981">
    <property type="term" value="F:DNA-binding transcription factor activity, RNA polymerase II-specific"/>
    <property type="evidence" value="ECO:0007669"/>
    <property type="project" value="InterPro"/>
</dbReference>
<accession>A0A6A5C7V4</accession>
<feature type="compositionally biased region" description="Polar residues" evidence="1">
    <location>
        <begin position="46"/>
        <end position="60"/>
    </location>
</feature>
<evidence type="ECO:0000259" key="2">
    <source>
        <dbReference type="PROSITE" id="PS50048"/>
    </source>
</evidence>
<dbReference type="AlphaFoldDB" id="A0A6A5C7V4"/>